<evidence type="ECO:0000313" key="2">
    <source>
        <dbReference type="EMBL" id="MEZ0166902.1"/>
    </source>
</evidence>
<dbReference type="Proteomes" id="UP001565927">
    <property type="component" value="Unassembled WGS sequence"/>
</dbReference>
<dbReference type="EMBL" id="JBGFTU010000021">
    <property type="protein sequence ID" value="MEZ0166428.1"/>
    <property type="molecule type" value="Genomic_DNA"/>
</dbReference>
<feature type="non-terminal residue" evidence="1">
    <location>
        <position position="1"/>
    </location>
</feature>
<protein>
    <submittedName>
        <fullName evidence="1">IS5/IS1182 family transposase</fullName>
    </submittedName>
</protein>
<proteinExistence type="predicted"/>
<sequence>RLARDYERTVASAVAMVQIAYSRVMLRRLTRSAPSTL</sequence>
<comment type="caution">
    <text evidence="1">The sequence shown here is derived from an EMBL/GenBank/DDBJ whole genome shotgun (WGS) entry which is preliminary data.</text>
</comment>
<keyword evidence="3" id="KW-1185">Reference proteome</keyword>
<organism evidence="1 3">
    <name type="scientific">Kineococcus halophytocola</name>
    <dbReference type="NCBI Taxonomy" id="3234027"/>
    <lineage>
        <taxon>Bacteria</taxon>
        <taxon>Bacillati</taxon>
        <taxon>Actinomycetota</taxon>
        <taxon>Actinomycetes</taxon>
        <taxon>Kineosporiales</taxon>
        <taxon>Kineosporiaceae</taxon>
        <taxon>Kineococcus</taxon>
    </lineage>
</organism>
<evidence type="ECO:0000313" key="3">
    <source>
        <dbReference type="Proteomes" id="UP001565927"/>
    </source>
</evidence>
<accession>A0ABV4H6Y6</accession>
<gene>
    <name evidence="1" type="ORF">AB2L27_16825</name>
    <name evidence="2" type="ORF">AB2L27_19275</name>
</gene>
<reference evidence="1 3" key="1">
    <citation type="submission" date="2024-07" db="EMBL/GenBank/DDBJ databases">
        <authorList>
            <person name="Thanompreechachai J."/>
            <person name="Duangmal K."/>
        </authorList>
    </citation>
    <scope>NUCLEOTIDE SEQUENCE [LARGE SCALE GENOMIC DNA]</scope>
    <source>
        <strain evidence="1 3">LSe6-4</strain>
    </source>
</reference>
<name>A0ABV4H6Y6_9ACTN</name>
<evidence type="ECO:0000313" key="1">
    <source>
        <dbReference type="EMBL" id="MEZ0166428.1"/>
    </source>
</evidence>
<dbReference type="EMBL" id="JBGFTU010000032">
    <property type="protein sequence ID" value="MEZ0166902.1"/>
    <property type="molecule type" value="Genomic_DNA"/>
</dbReference>